<keyword evidence="2" id="KW-1185">Reference proteome</keyword>
<dbReference type="InterPro" id="IPR046484">
    <property type="entry name" value="DUF6577"/>
</dbReference>
<proteinExistence type="predicted"/>
<comment type="caution">
    <text evidence="1">The sequence shown here is derived from an EMBL/GenBank/DDBJ whole genome shotgun (WGS) entry which is preliminary data.</text>
</comment>
<sequence length="241" mass="28606">MRTALEDKIKRYFGNVKLMTRDKLVAELQRDFPTWTNNTINTNLYRLKKNKILSTPTRGIYTLETGTIFHPRADAKLKKIASRIRRKYPFVDYCVWDTSWLNDFMLHQPFRRFTVVEVEKSAVESVFALLSVEFKYVYLNPDHVLFERYINTKDEVIIVKHLNSEAPTITDDQIVFPTLEKLLVDMLIDENLFSAQQGELDYIFKSAYKKFTINESKMKRYASRRNREVELEKRLNTNLAK</sequence>
<gene>
    <name evidence="1" type="ORF">CHX27_05265</name>
</gene>
<dbReference type="Pfam" id="PF20217">
    <property type="entry name" value="DUF6577"/>
    <property type="match status" value="1"/>
</dbReference>
<evidence type="ECO:0000313" key="1">
    <source>
        <dbReference type="EMBL" id="OYQ46016.1"/>
    </source>
</evidence>
<evidence type="ECO:0000313" key="2">
    <source>
        <dbReference type="Proteomes" id="UP000216035"/>
    </source>
</evidence>
<accession>A0A255ZX60</accession>
<reference evidence="1 2" key="1">
    <citation type="submission" date="2017-07" db="EMBL/GenBank/DDBJ databases">
        <title>Flavobacterium cyanobacteriorum sp. nov., isolated from cyanobacterial aggregates in a eutrophic lake.</title>
        <authorList>
            <person name="Cai H."/>
        </authorList>
    </citation>
    <scope>NUCLEOTIDE SEQUENCE [LARGE SCALE GENOMIC DNA]</scope>
    <source>
        <strain evidence="1 2">TH167</strain>
    </source>
</reference>
<name>A0A255ZX60_9FLAO</name>
<protein>
    <submittedName>
        <fullName evidence="1">Uncharacterized protein</fullName>
    </submittedName>
</protein>
<dbReference type="RefSeq" id="WP_094485716.1">
    <property type="nucleotide sequence ID" value="NZ_NOXX01000173.1"/>
</dbReference>
<organism evidence="1 2">
    <name type="scientific">Flavobacterium aurantiibacter</name>
    <dbReference type="NCBI Taxonomy" id="2023067"/>
    <lineage>
        <taxon>Bacteria</taxon>
        <taxon>Pseudomonadati</taxon>
        <taxon>Bacteroidota</taxon>
        <taxon>Flavobacteriia</taxon>
        <taxon>Flavobacteriales</taxon>
        <taxon>Flavobacteriaceae</taxon>
        <taxon>Flavobacterium</taxon>
    </lineage>
</organism>
<dbReference type="OrthoDB" id="594275at2"/>
<dbReference type="EMBL" id="NOXX01000173">
    <property type="protein sequence ID" value="OYQ46016.1"/>
    <property type="molecule type" value="Genomic_DNA"/>
</dbReference>
<dbReference type="Proteomes" id="UP000216035">
    <property type="component" value="Unassembled WGS sequence"/>
</dbReference>
<dbReference type="AlphaFoldDB" id="A0A255ZX60"/>